<organism evidence="1 2">
    <name type="scientific">Clonorchis sinensis</name>
    <name type="common">Chinese liver fluke</name>
    <dbReference type="NCBI Taxonomy" id="79923"/>
    <lineage>
        <taxon>Eukaryota</taxon>
        <taxon>Metazoa</taxon>
        <taxon>Spiralia</taxon>
        <taxon>Lophotrochozoa</taxon>
        <taxon>Platyhelminthes</taxon>
        <taxon>Trematoda</taxon>
        <taxon>Digenea</taxon>
        <taxon>Opisthorchiida</taxon>
        <taxon>Opisthorchiata</taxon>
        <taxon>Opisthorchiidae</taxon>
        <taxon>Clonorchis</taxon>
    </lineage>
</organism>
<accession>G7YKZ2</accession>
<gene>
    <name evidence="1" type="ORF">CLF_110643</name>
</gene>
<evidence type="ECO:0000313" key="1">
    <source>
        <dbReference type="EMBL" id="GAA53623.1"/>
    </source>
</evidence>
<reference key="2">
    <citation type="submission" date="2011-10" db="EMBL/GenBank/DDBJ databases">
        <title>The genome and transcriptome sequence of Clonorchis sinensis provide insights into the carcinogenic liver fluke.</title>
        <authorList>
            <person name="Wang X."/>
            <person name="Huang Y."/>
            <person name="Chen W."/>
            <person name="Liu H."/>
            <person name="Guo L."/>
            <person name="Chen Y."/>
            <person name="Luo F."/>
            <person name="Zhou W."/>
            <person name="Sun J."/>
            <person name="Mao Q."/>
            <person name="Liang P."/>
            <person name="Zhou C."/>
            <person name="Tian Y."/>
            <person name="Men J."/>
            <person name="Lv X."/>
            <person name="Huang L."/>
            <person name="Zhou J."/>
            <person name="Hu Y."/>
            <person name="Li R."/>
            <person name="Zhang F."/>
            <person name="Lei H."/>
            <person name="Li X."/>
            <person name="Hu X."/>
            <person name="Liang C."/>
            <person name="Xu J."/>
            <person name="Wu Z."/>
            <person name="Yu X."/>
        </authorList>
    </citation>
    <scope>NUCLEOTIDE SEQUENCE</scope>
    <source>
        <strain>Henan</strain>
    </source>
</reference>
<reference evidence="1" key="1">
    <citation type="journal article" date="2011" name="Genome Biol.">
        <title>The draft genome of the carcinogenic human liver fluke Clonorchis sinensis.</title>
        <authorList>
            <person name="Wang X."/>
            <person name="Chen W."/>
            <person name="Huang Y."/>
            <person name="Sun J."/>
            <person name="Men J."/>
            <person name="Liu H."/>
            <person name="Luo F."/>
            <person name="Guo L."/>
            <person name="Lv X."/>
            <person name="Deng C."/>
            <person name="Zhou C."/>
            <person name="Fan Y."/>
            <person name="Li X."/>
            <person name="Huang L."/>
            <person name="Hu Y."/>
            <person name="Liang C."/>
            <person name="Hu X."/>
            <person name="Xu J."/>
            <person name="Yu X."/>
        </authorList>
    </citation>
    <scope>NUCLEOTIDE SEQUENCE [LARGE SCALE GENOMIC DNA]</scope>
    <source>
        <strain evidence="1">Henan</strain>
    </source>
</reference>
<dbReference type="EMBL" id="DF143545">
    <property type="protein sequence ID" value="GAA53623.1"/>
    <property type="molecule type" value="Genomic_DNA"/>
</dbReference>
<evidence type="ECO:0000313" key="2">
    <source>
        <dbReference type="Proteomes" id="UP000008909"/>
    </source>
</evidence>
<dbReference type="AlphaFoldDB" id="G7YKZ2"/>
<protein>
    <submittedName>
        <fullName evidence="1">Uncharacterized protein</fullName>
    </submittedName>
</protein>
<keyword evidence="2" id="KW-1185">Reference proteome</keyword>
<sequence>MQVVMTWTIEQSKSVSEHIRRNIMKQIWVPTEYVPGYDVIHQFAEYPDRPPQTDHFSLIPYASMYELGFQCERRKSPYQNSKLFKSCTSLEWFYHPGAVILVGPHHRKEYWIRPSLLLELISSAYLTAVPGFELCGSNMRGERGLSGIPHRYRFTARSLALLRWRSMSRTRLTKRSGRLPIRYQGDL</sequence>
<proteinExistence type="predicted"/>
<dbReference type="Proteomes" id="UP000008909">
    <property type="component" value="Unassembled WGS sequence"/>
</dbReference>
<name>G7YKZ2_CLOSI</name>